<evidence type="ECO:0000313" key="2">
    <source>
        <dbReference type="EMBL" id="VWO98139.1"/>
    </source>
</evidence>
<protein>
    <submittedName>
        <fullName evidence="2">DHA14-like major facilitator</fullName>
    </submittedName>
</protein>
<reference evidence="2" key="1">
    <citation type="submission" date="2019-10" db="EMBL/GenBank/DDBJ databases">
        <authorList>
            <person name="Nor Muhammad N."/>
        </authorList>
    </citation>
    <scope>NUCLEOTIDE SEQUENCE</scope>
</reference>
<feature type="region of interest" description="Disordered" evidence="1">
    <location>
        <begin position="103"/>
        <end position="126"/>
    </location>
</feature>
<proteinExistence type="predicted"/>
<dbReference type="AlphaFoldDB" id="A0A5K1JYN2"/>
<accession>A0A5K1JYN2</accession>
<name>A0A5K1JYN2_9APHY</name>
<organism evidence="2">
    <name type="scientific">Ganoderma boninense</name>
    <dbReference type="NCBI Taxonomy" id="34458"/>
    <lineage>
        <taxon>Eukaryota</taxon>
        <taxon>Fungi</taxon>
        <taxon>Dikarya</taxon>
        <taxon>Basidiomycota</taxon>
        <taxon>Agaricomycotina</taxon>
        <taxon>Agaricomycetes</taxon>
        <taxon>Polyporales</taxon>
        <taxon>Polyporaceae</taxon>
        <taxon>Ganoderma</taxon>
    </lineage>
</organism>
<dbReference type="EMBL" id="LR726752">
    <property type="protein sequence ID" value="VWO98139.1"/>
    <property type="molecule type" value="Genomic_DNA"/>
</dbReference>
<evidence type="ECO:0000256" key="1">
    <source>
        <dbReference type="SAM" id="MobiDB-lite"/>
    </source>
</evidence>
<sequence length="211" mass="21861">MGEHVCVLQNAKKGVGRPIAGGGHVAKCLLTVMNAMCVIPQAIVEAALFETFATVLISPLTAILTCRFLLDLHHANRAAASGPTSVTSTLFSGSPASLSLHFAGGAESQPPEGGGGQTATRSMRSSNHAAPLPAFIASMGEQVHMHLGQPLGEPTYSDEDGIELTSSSVDSGLARRAEAERWGRMACESEDHCELPVPRRPHADGGAAVTA</sequence>
<gene>
    <name evidence="2" type="primary">Q9P8L8</name>
</gene>